<dbReference type="AlphaFoldDB" id="A0ABC8SGL3"/>
<name>A0ABC8SGL3_9AQUA</name>
<feature type="non-terminal residue" evidence="1">
    <location>
        <position position="105"/>
    </location>
</feature>
<comment type="caution">
    <text evidence="1">The sequence shown here is derived from an EMBL/GenBank/DDBJ whole genome shotgun (WGS) entry which is preliminary data.</text>
</comment>
<proteinExistence type="predicted"/>
<dbReference type="Proteomes" id="UP001642360">
    <property type="component" value="Unassembled WGS sequence"/>
</dbReference>
<reference evidence="1 2" key="1">
    <citation type="submission" date="2024-02" db="EMBL/GenBank/DDBJ databases">
        <authorList>
            <person name="Vignale AGUSTIN F."/>
            <person name="Sosa J E."/>
            <person name="Modenutti C."/>
        </authorList>
    </citation>
    <scope>NUCLEOTIDE SEQUENCE [LARGE SCALE GENOMIC DNA]</scope>
</reference>
<sequence length="105" mass="11617">MFDPSKVGVFDPPLQKEKPIAETTRAKNLGVSKMTQPEELGTAFEKASEVSEIVAMGVQGCVHANLSQLVEEQNLLHNPTMADRGLLSLLFKANYYTFKYENPST</sequence>
<evidence type="ECO:0000313" key="2">
    <source>
        <dbReference type="Proteomes" id="UP001642360"/>
    </source>
</evidence>
<dbReference type="EMBL" id="CAUOFW020002835">
    <property type="protein sequence ID" value="CAK9156331.1"/>
    <property type="molecule type" value="Genomic_DNA"/>
</dbReference>
<accession>A0ABC8SGL3</accession>
<keyword evidence="2" id="KW-1185">Reference proteome</keyword>
<gene>
    <name evidence="1" type="ORF">ILEXP_LOCUS24835</name>
</gene>
<organism evidence="1 2">
    <name type="scientific">Ilex paraguariensis</name>
    <name type="common">yerba mate</name>
    <dbReference type="NCBI Taxonomy" id="185542"/>
    <lineage>
        <taxon>Eukaryota</taxon>
        <taxon>Viridiplantae</taxon>
        <taxon>Streptophyta</taxon>
        <taxon>Embryophyta</taxon>
        <taxon>Tracheophyta</taxon>
        <taxon>Spermatophyta</taxon>
        <taxon>Magnoliopsida</taxon>
        <taxon>eudicotyledons</taxon>
        <taxon>Gunneridae</taxon>
        <taxon>Pentapetalae</taxon>
        <taxon>asterids</taxon>
        <taxon>campanulids</taxon>
        <taxon>Aquifoliales</taxon>
        <taxon>Aquifoliaceae</taxon>
        <taxon>Ilex</taxon>
    </lineage>
</organism>
<protein>
    <submittedName>
        <fullName evidence="1">Uncharacterized protein</fullName>
    </submittedName>
</protein>
<evidence type="ECO:0000313" key="1">
    <source>
        <dbReference type="EMBL" id="CAK9156331.1"/>
    </source>
</evidence>